<feature type="region of interest" description="Disordered" evidence="1">
    <location>
        <begin position="1"/>
        <end position="112"/>
    </location>
</feature>
<name>A0A0A9D717_ARUDO</name>
<feature type="compositionally biased region" description="Low complexity" evidence="1">
    <location>
        <begin position="17"/>
        <end position="43"/>
    </location>
</feature>
<reference evidence="2" key="1">
    <citation type="submission" date="2014-09" db="EMBL/GenBank/DDBJ databases">
        <authorList>
            <person name="Magalhaes I.L.F."/>
            <person name="Oliveira U."/>
            <person name="Santos F.R."/>
            <person name="Vidigal T.H.D.A."/>
            <person name="Brescovit A.D."/>
            <person name="Santos A.J."/>
        </authorList>
    </citation>
    <scope>NUCLEOTIDE SEQUENCE</scope>
    <source>
        <tissue evidence="2">Shoot tissue taken approximately 20 cm above the soil surface</tissue>
    </source>
</reference>
<protein>
    <submittedName>
        <fullName evidence="2">Uncharacterized protein</fullName>
    </submittedName>
</protein>
<organism evidence="2">
    <name type="scientific">Arundo donax</name>
    <name type="common">Giant reed</name>
    <name type="synonym">Donax arundinaceus</name>
    <dbReference type="NCBI Taxonomy" id="35708"/>
    <lineage>
        <taxon>Eukaryota</taxon>
        <taxon>Viridiplantae</taxon>
        <taxon>Streptophyta</taxon>
        <taxon>Embryophyta</taxon>
        <taxon>Tracheophyta</taxon>
        <taxon>Spermatophyta</taxon>
        <taxon>Magnoliopsida</taxon>
        <taxon>Liliopsida</taxon>
        <taxon>Poales</taxon>
        <taxon>Poaceae</taxon>
        <taxon>PACMAD clade</taxon>
        <taxon>Arundinoideae</taxon>
        <taxon>Arundineae</taxon>
        <taxon>Arundo</taxon>
    </lineage>
</organism>
<evidence type="ECO:0000313" key="2">
    <source>
        <dbReference type="EMBL" id="JAD81455.1"/>
    </source>
</evidence>
<accession>A0A0A9D717</accession>
<feature type="compositionally biased region" description="Low complexity" evidence="1">
    <location>
        <begin position="51"/>
        <end position="65"/>
    </location>
</feature>
<feature type="compositionally biased region" description="Low complexity" evidence="1">
    <location>
        <begin position="76"/>
        <end position="92"/>
    </location>
</feature>
<proteinExistence type="predicted"/>
<dbReference type="EMBL" id="GBRH01216440">
    <property type="protein sequence ID" value="JAD81455.1"/>
    <property type="molecule type" value="Transcribed_RNA"/>
</dbReference>
<dbReference type="AlphaFoldDB" id="A0A0A9D717"/>
<sequence>MPGATRSWSRPLRSSIPTSLSPSCASPASRPSHGPSSRCSSSRHLQRAKAKSSATKTTSRANRTNPPRSPAPPSQANLSLRRSPSRAPARPQSRLKRAKTPPLLIPVGTPVF</sequence>
<evidence type="ECO:0000256" key="1">
    <source>
        <dbReference type="SAM" id="MobiDB-lite"/>
    </source>
</evidence>
<reference evidence="2" key="2">
    <citation type="journal article" date="2015" name="Data Brief">
        <title>Shoot transcriptome of the giant reed, Arundo donax.</title>
        <authorList>
            <person name="Barrero R.A."/>
            <person name="Guerrero F.D."/>
            <person name="Moolhuijzen P."/>
            <person name="Goolsby J.A."/>
            <person name="Tidwell J."/>
            <person name="Bellgard S.E."/>
            <person name="Bellgard M.I."/>
        </authorList>
    </citation>
    <scope>NUCLEOTIDE SEQUENCE</scope>
    <source>
        <tissue evidence="2">Shoot tissue taken approximately 20 cm above the soil surface</tissue>
    </source>
</reference>